<dbReference type="NCBIfam" id="TIGR01549">
    <property type="entry name" value="HAD-SF-IA-v1"/>
    <property type="match status" value="1"/>
</dbReference>
<name>A0A5B8W678_9SPHI</name>
<dbReference type="InterPro" id="IPR041492">
    <property type="entry name" value="HAD_2"/>
</dbReference>
<evidence type="ECO:0000313" key="6">
    <source>
        <dbReference type="Proteomes" id="UP000321362"/>
    </source>
</evidence>
<dbReference type="InterPro" id="IPR023198">
    <property type="entry name" value="PGP-like_dom2"/>
</dbReference>
<dbReference type="InterPro" id="IPR050155">
    <property type="entry name" value="HAD-like_hydrolase_sf"/>
</dbReference>
<gene>
    <name evidence="5" type="ORF">FSB76_25820</name>
</gene>
<organism evidence="5 6">
    <name type="scientific">Mucilaginibacter ginsenosidivorax</name>
    <dbReference type="NCBI Taxonomy" id="862126"/>
    <lineage>
        <taxon>Bacteria</taxon>
        <taxon>Pseudomonadati</taxon>
        <taxon>Bacteroidota</taxon>
        <taxon>Sphingobacteriia</taxon>
        <taxon>Sphingobacteriales</taxon>
        <taxon>Sphingobacteriaceae</taxon>
        <taxon>Mucilaginibacter</taxon>
    </lineage>
</organism>
<dbReference type="PANTHER" id="PTHR43434">
    <property type="entry name" value="PHOSPHOGLYCOLATE PHOSPHATASE"/>
    <property type="match status" value="1"/>
</dbReference>
<evidence type="ECO:0000256" key="1">
    <source>
        <dbReference type="ARBA" id="ARBA00000830"/>
    </source>
</evidence>
<dbReference type="SUPFAM" id="SSF56784">
    <property type="entry name" value="HAD-like"/>
    <property type="match status" value="1"/>
</dbReference>
<dbReference type="OrthoDB" id="9792518at2"/>
<protein>
    <recommendedName>
        <fullName evidence="4">phosphoglycolate phosphatase</fullName>
        <ecNumber evidence="4">3.1.3.18</ecNumber>
    </recommendedName>
</protein>
<keyword evidence="6" id="KW-1185">Reference proteome</keyword>
<evidence type="ECO:0000313" key="5">
    <source>
        <dbReference type="EMBL" id="QEC79201.1"/>
    </source>
</evidence>
<evidence type="ECO:0000256" key="3">
    <source>
        <dbReference type="ARBA" id="ARBA00006171"/>
    </source>
</evidence>
<comment type="pathway">
    <text evidence="2">Organic acid metabolism; glycolate biosynthesis; glycolate from 2-phosphoglycolate: step 1/1.</text>
</comment>
<dbReference type="EMBL" id="CP042437">
    <property type="protein sequence ID" value="QEC79201.1"/>
    <property type="molecule type" value="Genomic_DNA"/>
</dbReference>
<dbReference type="GO" id="GO:0008967">
    <property type="term" value="F:phosphoglycolate phosphatase activity"/>
    <property type="evidence" value="ECO:0007669"/>
    <property type="project" value="UniProtKB-EC"/>
</dbReference>
<dbReference type="EC" id="3.1.3.18" evidence="4"/>
<dbReference type="RefSeq" id="WP_147058561.1">
    <property type="nucleotide sequence ID" value="NZ_CP042437.1"/>
</dbReference>
<comment type="catalytic activity">
    <reaction evidence="1">
        <text>2-phosphoglycolate + H2O = glycolate + phosphate</text>
        <dbReference type="Rhea" id="RHEA:14369"/>
        <dbReference type="ChEBI" id="CHEBI:15377"/>
        <dbReference type="ChEBI" id="CHEBI:29805"/>
        <dbReference type="ChEBI" id="CHEBI:43474"/>
        <dbReference type="ChEBI" id="CHEBI:58033"/>
        <dbReference type="EC" id="3.1.3.18"/>
    </reaction>
</comment>
<accession>A0A5B8W678</accession>
<dbReference type="GO" id="GO:0006281">
    <property type="term" value="P:DNA repair"/>
    <property type="evidence" value="ECO:0007669"/>
    <property type="project" value="TreeGrafter"/>
</dbReference>
<dbReference type="PANTHER" id="PTHR43434:SF1">
    <property type="entry name" value="PHOSPHOGLYCOLATE PHOSPHATASE"/>
    <property type="match status" value="1"/>
</dbReference>
<evidence type="ECO:0000256" key="2">
    <source>
        <dbReference type="ARBA" id="ARBA00004818"/>
    </source>
</evidence>
<dbReference type="InterPro" id="IPR006439">
    <property type="entry name" value="HAD-SF_hydro_IA"/>
</dbReference>
<evidence type="ECO:0000256" key="4">
    <source>
        <dbReference type="ARBA" id="ARBA00013078"/>
    </source>
</evidence>
<dbReference type="KEGG" id="mgk:FSB76_25820"/>
<dbReference type="InterPro" id="IPR036412">
    <property type="entry name" value="HAD-like_sf"/>
</dbReference>
<reference evidence="5 6" key="1">
    <citation type="journal article" date="2013" name="J. Microbiol.">
        <title>Mucilaginibacter ginsenosidivorax sp. nov., with ginsenoside converting activity isolated from sediment.</title>
        <authorList>
            <person name="Kim J.K."/>
            <person name="Choi T.E."/>
            <person name="Liu Q.M."/>
            <person name="Park H.Y."/>
            <person name="Yi T.H."/>
            <person name="Yoon M.H."/>
            <person name="Kim S.C."/>
            <person name="Im W.T."/>
        </authorList>
    </citation>
    <scope>NUCLEOTIDE SEQUENCE [LARGE SCALE GENOMIC DNA]</scope>
    <source>
        <strain evidence="5 6">KHI28</strain>
    </source>
</reference>
<comment type="similarity">
    <text evidence="3">Belongs to the HAD-like hydrolase superfamily. CbbY/CbbZ/Gph/YieH family.</text>
</comment>
<sequence>MSTSLKNKFDSIIFDLDGTLWDSTANVALAWQHAINQVDYLNEDMTVERVRSITGMTYDAIFDKLFPTLSDEQRKEVQALCAVSELEILHKKGGELYPELEETLKYLGTKYKLYIVSNCQSGYIEVFLDLNNMHPYFLAHQCFGTKGNPKADNIKDIVNDHGLQAPVYVGDTMGDYTSATKAGVPFIFASYGFGVVPDGMVATVDSFAELTELL</sequence>
<dbReference type="Proteomes" id="UP000321362">
    <property type="component" value="Chromosome"/>
</dbReference>
<proteinExistence type="inferred from homology"/>
<dbReference type="AlphaFoldDB" id="A0A5B8W678"/>
<dbReference type="Gene3D" id="3.40.50.1000">
    <property type="entry name" value="HAD superfamily/HAD-like"/>
    <property type="match status" value="1"/>
</dbReference>
<keyword evidence="5" id="KW-0378">Hydrolase</keyword>
<dbReference type="Pfam" id="PF13419">
    <property type="entry name" value="HAD_2"/>
    <property type="match status" value="1"/>
</dbReference>
<dbReference type="Gene3D" id="1.10.150.240">
    <property type="entry name" value="Putative phosphatase, domain 2"/>
    <property type="match status" value="1"/>
</dbReference>
<dbReference type="InterPro" id="IPR023214">
    <property type="entry name" value="HAD_sf"/>
</dbReference>